<dbReference type="InterPro" id="IPR003339">
    <property type="entry name" value="ABC/ECF_trnsptr_transmembrane"/>
</dbReference>
<keyword evidence="5 7" id="KW-1133">Transmembrane helix</keyword>
<evidence type="ECO:0000256" key="7">
    <source>
        <dbReference type="SAM" id="Phobius"/>
    </source>
</evidence>
<feature type="transmembrane region" description="Helical" evidence="7">
    <location>
        <begin position="68"/>
        <end position="86"/>
    </location>
</feature>
<dbReference type="NCBIfam" id="TIGR02454">
    <property type="entry name" value="ECF_T_CbiQ"/>
    <property type="match status" value="1"/>
</dbReference>
<reference evidence="8" key="1">
    <citation type="submission" date="2016-08" db="EMBL/GenBank/DDBJ databases">
        <authorList>
            <person name="Seilhamer J.J."/>
        </authorList>
    </citation>
    <scope>NUCLEOTIDE SEQUENCE</scope>
    <source>
        <strain evidence="8">86</strain>
    </source>
</reference>
<dbReference type="GO" id="GO:0006824">
    <property type="term" value="P:cobalt ion transport"/>
    <property type="evidence" value="ECO:0007669"/>
    <property type="project" value="InterPro"/>
</dbReference>
<accession>A0A212KYZ2</accession>
<evidence type="ECO:0000313" key="8">
    <source>
        <dbReference type="EMBL" id="SCM70467.1"/>
    </source>
</evidence>
<evidence type="ECO:0000256" key="4">
    <source>
        <dbReference type="ARBA" id="ARBA00022692"/>
    </source>
</evidence>
<dbReference type="RefSeq" id="WP_288195562.1">
    <property type="nucleotide sequence ID" value="NZ_LT608334.1"/>
</dbReference>
<dbReference type="InterPro" id="IPR012809">
    <property type="entry name" value="ECF_CbiQ"/>
</dbReference>
<dbReference type="PANTHER" id="PTHR34857:SF2">
    <property type="entry name" value="SLL0384 PROTEIN"/>
    <property type="match status" value="1"/>
</dbReference>
<dbReference type="PANTHER" id="PTHR34857">
    <property type="entry name" value="SLL0384 PROTEIN"/>
    <property type="match status" value="1"/>
</dbReference>
<proteinExistence type="inferred from homology"/>
<name>A0A212KYZ2_9HYPH</name>
<evidence type="ECO:0000256" key="5">
    <source>
        <dbReference type="ARBA" id="ARBA00022989"/>
    </source>
</evidence>
<sequence>MATDTIDAAARVSPLDRLDTRTRVIAAVALVLALVSLRSWTLLGAAILLGILLTTLASIPARQTIRRLLHVEGFLLILFVALPLTTRLPPFIAIGPVGLSVPGLERAVTLALRITAAALVVLPLISGLTPIRLGHALGRLGLPSRLVQVFLFSIRYIELLRAEARRLHDAMRLRGFVPATDLHTLRSYGHFIGQLLVRAVERAERVNEAMRCRGFAGRFPLVTLERFGAADIAAAGLTIVLAGALLLMDRL</sequence>
<dbReference type="AlphaFoldDB" id="A0A212KYZ2"/>
<feature type="transmembrane region" description="Helical" evidence="7">
    <location>
        <begin position="106"/>
        <end position="125"/>
    </location>
</feature>
<dbReference type="Pfam" id="PF02361">
    <property type="entry name" value="CbiQ"/>
    <property type="match status" value="1"/>
</dbReference>
<dbReference type="InterPro" id="IPR051611">
    <property type="entry name" value="ECF_transporter_component"/>
</dbReference>
<protein>
    <submittedName>
        <fullName evidence="8">Transmembrane component NikQ of energizing module of nickel ECF transporter</fullName>
    </submittedName>
</protein>
<comment type="similarity">
    <text evidence="2">Belongs to the CbiQ family.</text>
</comment>
<organism evidence="8">
    <name type="scientific">uncultured Pleomorphomonas sp</name>
    <dbReference type="NCBI Taxonomy" id="442121"/>
    <lineage>
        <taxon>Bacteria</taxon>
        <taxon>Pseudomonadati</taxon>
        <taxon>Pseudomonadota</taxon>
        <taxon>Alphaproteobacteria</taxon>
        <taxon>Hyphomicrobiales</taxon>
        <taxon>Pleomorphomonadaceae</taxon>
        <taxon>Pleomorphomonas</taxon>
        <taxon>environmental samples</taxon>
    </lineage>
</organism>
<gene>
    <name evidence="8" type="ORF">KL86PLE_10168</name>
</gene>
<feature type="transmembrane region" description="Helical" evidence="7">
    <location>
        <begin position="24"/>
        <end position="56"/>
    </location>
</feature>
<evidence type="ECO:0000256" key="6">
    <source>
        <dbReference type="ARBA" id="ARBA00023136"/>
    </source>
</evidence>
<evidence type="ECO:0000256" key="3">
    <source>
        <dbReference type="ARBA" id="ARBA00022475"/>
    </source>
</evidence>
<feature type="transmembrane region" description="Helical" evidence="7">
    <location>
        <begin position="227"/>
        <end position="248"/>
    </location>
</feature>
<dbReference type="GO" id="GO:0043190">
    <property type="term" value="C:ATP-binding cassette (ABC) transporter complex"/>
    <property type="evidence" value="ECO:0007669"/>
    <property type="project" value="InterPro"/>
</dbReference>
<keyword evidence="4 7" id="KW-0812">Transmembrane</keyword>
<keyword evidence="6 7" id="KW-0472">Membrane</keyword>
<keyword evidence="3" id="KW-1003">Cell membrane</keyword>
<evidence type="ECO:0000256" key="1">
    <source>
        <dbReference type="ARBA" id="ARBA00004651"/>
    </source>
</evidence>
<dbReference type="CDD" id="cd16914">
    <property type="entry name" value="EcfT"/>
    <property type="match status" value="1"/>
</dbReference>
<comment type="subcellular location">
    <subcellularLocation>
        <location evidence="1">Cell membrane</location>
        <topology evidence="1">Multi-pass membrane protein</topology>
    </subcellularLocation>
</comment>
<evidence type="ECO:0000256" key="2">
    <source>
        <dbReference type="ARBA" id="ARBA00008564"/>
    </source>
</evidence>
<dbReference type="EMBL" id="FMJD01000001">
    <property type="protein sequence ID" value="SCM70467.1"/>
    <property type="molecule type" value="Genomic_DNA"/>
</dbReference>